<evidence type="ECO:0000313" key="2">
    <source>
        <dbReference type="Proteomes" id="UP001189429"/>
    </source>
</evidence>
<dbReference type="Proteomes" id="UP001189429">
    <property type="component" value="Unassembled WGS sequence"/>
</dbReference>
<name>A0ABN9SH41_9DINO</name>
<protein>
    <submittedName>
        <fullName evidence="1">Uncharacterized protein</fullName>
    </submittedName>
</protein>
<gene>
    <name evidence="1" type="ORF">PCOR1329_LOCUS29373</name>
</gene>
<keyword evidence="2" id="KW-1185">Reference proteome</keyword>
<evidence type="ECO:0000313" key="1">
    <source>
        <dbReference type="EMBL" id="CAK0830866.1"/>
    </source>
</evidence>
<reference evidence="1" key="1">
    <citation type="submission" date="2023-10" db="EMBL/GenBank/DDBJ databases">
        <authorList>
            <person name="Chen Y."/>
            <person name="Shah S."/>
            <person name="Dougan E. K."/>
            <person name="Thang M."/>
            <person name="Chan C."/>
        </authorList>
    </citation>
    <scope>NUCLEOTIDE SEQUENCE [LARGE SCALE GENOMIC DNA]</scope>
</reference>
<feature type="non-terminal residue" evidence="1">
    <location>
        <position position="538"/>
    </location>
</feature>
<organism evidence="1 2">
    <name type="scientific">Prorocentrum cordatum</name>
    <dbReference type="NCBI Taxonomy" id="2364126"/>
    <lineage>
        <taxon>Eukaryota</taxon>
        <taxon>Sar</taxon>
        <taxon>Alveolata</taxon>
        <taxon>Dinophyceae</taxon>
        <taxon>Prorocentrales</taxon>
        <taxon>Prorocentraceae</taxon>
        <taxon>Prorocentrum</taxon>
    </lineage>
</organism>
<accession>A0ABN9SH41</accession>
<dbReference type="EMBL" id="CAUYUJ010011057">
    <property type="protein sequence ID" value="CAK0830866.1"/>
    <property type="molecule type" value="Genomic_DNA"/>
</dbReference>
<comment type="caution">
    <text evidence="1">The sequence shown here is derived from an EMBL/GenBank/DDBJ whole genome shotgun (WGS) entry which is preliminary data.</text>
</comment>
<proteinExistence type="predicted"/>
<sequence>MGVSGYCGRRLGVFVLRDVNKSPDIGVGDIAQSRARAVEDLVRQRYLPAAGRALMLATAEYWRRPTGSKGEVVVVDRSLFCGARAVGGPSAFFETGLLEAETIVRVCKTSVTPRVNKANVKHMPSNAAKHMVETLVQRCPSAVPAVVPPSLPQMAHAVHATLVGAKRPPSTRMYQVREAADVALSNGKRIREAMDDHKRKLSKIGEQGKVGIDQDSVRIRNRCNFECMLRPGSRLHGEHATLVAAGARPVWLHTGIEWRPLEQTAVLGVLPDLCINMHEVRASASFAQFVAPELTLEHGRIASDQMRELLGRRVLVDTSNFRLGCYEINSYVIAATCYLVPSEVQAEADIKGIALPADWRRAVSGFRAPCFIGELDDVPVEPGLLRSVLRDILYGDVGSPVPVELRKSLFDDAWTRWSRTNPVIQTLGVAGYRQECGGSWLDMIQHFNTVSPAPASLGVLSGPLGEELTKQLCQMPIRQFSLPLGLLFDDVTAKALWHWVEISVSNRIMLNPVMVSSPEHVPRLWAQHEVVALSAALR</sequence>